<evidence type="ECO:0000256" key="3">
    <source>
        <dbReference type="ARBA" id="ARBA00022989"/>
    </source>
</evidence>
<dbReference type="EMBL" id="MGDI01000029">
    <property type="protein sequence ID" value="OGL52827.1"/>
    <property type="molecule type" value="Genomic_DNA"/>
</dbReference>
<evidence type="ECO:0000259" key="6">
    <source>
        <dbReference type="Pfam" id="PF04932"/>
    </source>
</evidence>
<evidence type="ECO:0000256" key="5">
    <source>
        <dbReference type="SAM" id="Phobius"/>
    </source>
</evidence>
<evidence type="ECO:0000313" key="7">
    <source>
        <dbReference type="EMBL" id="OGL52827.1"/>
    </source>
</evidence>
<evidence type="ECO:0000256" key="1">
    <source>
        <dbReference type="ARBA" id="ARBA00004141"/>
    </source>
</evidence>
<feature type="transmembrane region" description="Helical" evidence="5">
    <location>
        <begin position="407"/>
        <end position="426"/>
    </location>
</feature>
<dbReference type="InterPro" id="IPR051533">
    <property type="entry name" value="WaaL-like"/>
</dbReference>
<dbReference type="Proteomes" id="UP000178082">
    <property type="component" value="Unassembled WGS sequence"/>
</dbReference>
<feature type="transmembrane region" description="Helical" evidence="5">
    <location>
        <begin position="313"/>
        <end position="332"/>
    </location>
</feature>
<evidence type="ECO:0000256" key="2">
    <source>
        <dbReference type="ARBA" id="ARBA00022692"/>
    </source>
</evidence>
<reference evidence="7 8" key="1">
    <citation type="journal article" date="2016" name="Nat. Commun.">
        <title>Thousands of microbial genomes shed light on interconnected biogeochemical processes in an aquifer system.</title>
        <authorList>
            <person name="Anantharaman K."/>
            <person name="Brown C.T."/>
            <person name="Hug L.A."/>
            <person name="Sharon I."/>
            <person name="Castelle C.J."/>
            <person name="Probst A.J."/>
            <person name="Thomas B.C."/>
            <person name="Singh A."/>
            <person name="Wilkins M.J."/>
            <person name="Karaoz U."/>
            <person name="Brodie E.L."/>
            <person name="Williams K.H."/>
            <person name="Hubbard S.S."/>
            <person name="Banfield J.F."/>
        </authorList>
    </citation>
    <scope>NUCLEOTIDE SEQUENCE [LARGE SCALE GENOMIC DNA]</scope>
</reference>
<feature type="transmembrane region" description="Helical" evidence="5">
    <location>
        <begin position="36"/>
        <end position="57"/>
    </location>
</feature>
<keyword evidence="4 5" id="KW-0472">Membrane</keyword>
<feature type="transmembrane region" description="Helical" evidence="5">
    <location>
        <begin position="156"/>
        <end position="176"/>
    </location>
</feature>
<organism evidence="7 8">
    <name type="scientific">Candidatus Schekmanbacteria bacterium RIFCSPLOWO2_12_FULL_38_15</name>
    <dbReference type="NCBI Taxonomy" id="1817883"/>
    <lineage>
        <taxon>Bacteria</taxon>
        <taxon>Candidatus Schekmaniibacteriota</taxon>
    </lineage>
</organism>
<keyword evidence="2 5" id="KW-0812">Transmembrane</keyword>
<feature type="transmembrane region" description="Helical" evidence="5">
    <location>
        <begin position="289"/>
        <end position="306"/>
    </location>
</feature>
<feature type="transmembrane region" description="Helical" evidence="5">
    <location>
        <begin position="7"/>
        <end position="30"/>
    </location>
</feature>
<dbReference type="PANTHER" id="PTHR37422:SF23">
    <property type="entry name" value="TEICHURONIC ACID BIOSYNTHESIS PROTEIN TUAE"/>
    <property type="match status" value="1"/>
</dbReference>
<feature type="transmembrane region" description="Helical" evidence="5">
    <location>
        <begin position="438"/>
        <end position="456"/>
    </location>
</feature>
<dbReference type="PANTHER" id="PTHR37422">
    <property type="entry name" value="TEICHURONIC ACID BIOSYNTHESIS PROTEIN TUAE"/>
    <property type="match status" value="1"/>
</dbReference>
<dbReference type="Pfam" id="PF04932">
    <property type="entry name" value="Wzy_C"/>
    <property type="match status" value="1"/>
</dbReference>
<proteinExistence type="predicted"/>
<keyword evidence="3 5" id="KW-1133">Transmembrane helix</keyword>
<dbReference type="InterPro" id="IPR007016">
    <property type="entry name" value="O-antigen_ligase-rel_domated"/>
</dbReference>
<evidence type="ECO:0000256" key="4">
    <source>
        <dbReference type="ARBA" id="ARBA00023136"/>
    </source>
</evidence>
<feature type="transmembrane region" description="Helical" evidence="5">
    <location>
        <begin position="267"/>
        <end position="283"/>
    </location>
</feature>
<feature type="transmembrane region" description="Helical" evidence="5">
    <location>
        <begin position="205"/>
        <end position="223"/>
    </location>
</feature>
<accession>A0A1F7SI25</accession>
<feature type="transmembrane region" description="Helical" evidence="5">
    <location>
        <begin position="69"/>
        <end position="87"/>
    </location>
</feature>
<comment type="caution">
    <text evidence="7">The sequence shown here is derived from an EMBL/GenBank/DDBJ whole genome shotgun (WGS) entry which is preliminary data.</text>
</comment>
<feature type="transmembrane region" description="Helical" evidence="5">
    <location>
        <begin position="468"/>
        <end position="485"/>
    </location>
</feature>
<gene>
    <name evidence="7" type="ORF">A3G31_00315</name>
</gene>
<dbReference type="AlphaFoldDB" id="A0A1F7SI25"/>
<comment type="subcellular location">
    <subcellularLocation>
        <location evidence="1">Membrane</location>
        <topology evidence="1">Multi-pass membrane protein</topology>
    </subcellularLocation>
</comment>
<evidence type="ECO:0000313" key="8">
    <source>
        <dbReference type="Proteomes" id="UP000178082"/>
    </source>
</evidence>
<feature type="domain" description="O-antigen ligase-related" evidence="6">
    <location>
        <begin position="271"/>
        <end position="414"/>
    </location>
</feature>
<dbReference type="GO" id="GO:0016020">
    <property type="term" value="C:membrane"/>
    <property type="evidence" value="ECO:0007669"/>
    <property type="project" value="UniProtKB-SubCell"/>
</dbReference>
<feature type="transmembrane region" description="Helical" evidence="5">
    <location>
        <begin position="130"/>
        <end position="149"/>
    </location>
</feature>
<name>A0A1F7SI25_9BACT</name>
<sequence>MAEHKKVLSFLDSSIEWGIICLIFFTPIAFSTVEVWSEAVMEIGVFLVAFIWFLKIYLQGKVFMVDNPINLVIVSFICLVAFQLIPFPDFLINIISPNTKRILDFYTSGIFGTFNFKTISLNPWATKGELVKLLTYAMVYFLVANNFNGRGRKNRLILSIIIVGSIEAFYGIIQYVSGEKMIFKFSKMFHATDRLISTFPSADHFSAYIKMCIFISMGYLIYISEKGNNNKSYEFDRAKRKRGKRRTDSFIIKNFIMSSEKDFEKKIIIIFAIVIMIVSLIFTKSRGGILSFFLSSLFMFMLIIFRGTLKGHLWILILVTTITLILGCWIGFVPVFDRYFNVSIKEELEEGRFSIWSSTYNIFMDYPAMGTGFGCFEYVFPLYSLRSNQAWVNHAHNDWLELLSDTGVIGFTIILLGVVYLSIFAFKKVLLYKNDSQIWIFLGGYTSILSIIIHSFVDFNLRTDANPFLVSVVLGLLVSFLNKSVPVMRDKR</sequence>
<dbReference type="STRING" id="1817883.A3G31_00315"/>
<protein>
    <recommendedName>
        <fullName evidence="6">O-antigen ligase-related domain-containing protein</fullName>
    </recommendedName>
</protein>